<sequence length="789" mass="86931">MYKCISAYKIKIINIKNMTNFTKNDSFKEENKVMKLKDSYILLIAMAIFLLMSIGSVCASEISADDTIGLADDGSDVVMDDKPIEPSNPTTPHKVDTMIVSSDTVSINEKEKIKSIDLTVNDTNKSKVIAGITVKNLTVKEGTKTIKFDYNNSKVIIKDALVLGKHDLLVSYLGNENYTNSSKNIVLTIFGNYTIQAPTSVDVNSTKIVEVPINVTNGIDPKELVKDDFNVTLTYKDGNITKAINITDFRIINNTIIFNYPLSRNITTSTITLVYTANETVKSKNVTINRIYNVKIEGINTKNQYKNGNFTFRLTDIDNATENLTGFKLNLLIGKNVINQITGTADKNGIVNFKTSKIFGYDFNNNTIVIKYLNVGNNTVELKSGDNVKLTTNKVNLTIEKAKINITIDKYNEQYGSNKNLTITVINADNGEPVPGIILHLNMPQTAGKNYYIQTDTNGIGIISVKGLIPGKYNLTVSNNDTVNIINNKASSKIIITPKPVTIKITSGLTINYNTGNTAAIKVTDKKGKGVSGAYVLVQLYTGSKSANYLFQTDKYGNIKFKAPLSVGKHKIVVSGAVGYSSSKVTKYIKVKKATAKISAPKVTAYYKQGKYFTIKLINTKKSNAPIYAAKVDIRVYISNYKYYKFNGKTGVDGKLKLSIDLKPKTYKVEVRGADSKNYAASKVVSKIVVVKAPTKLYPAKLTAKKGTNKYFKVTVKNTKTKKVIPGVKVKIKVYTGKKFKTYTVKTNSKGIAQFNVKSLSVGKHKAIVSSANKYCIAKSAKNYIKITK</sequence>
<organism evidence="1 2">
    <name type="scientific">Methanobrevibacter gottschalkii DSM 11977</name>
    <dbReference type="NCBI Taxonomy" id="1122229"/>
    <lineage>
        <taxon>Archaea</taxon>
        <taxon>Methanobacteriati</taxon>
        <taxon>Methanobacteriota</taxon>
        <taxon>Methanomada group</taxon>
        <taxon>Methanobacteria</taxon>
        <taxon>Methanobacteriales</taxon>
        <taxon>Methanobacteriaceae</taxon>
        <taxon>Methanobrevibacter</taxon>
    </lineage>
</organism>
<dbReference type="InterPro" id="IPR013783">
    <property type="entry name" value="Ig-like_fold"/>
</dbReference>
<dbReference type="AlphaFoldDB" id="A0A3N5BZT3"/>
<name>A0A3N5BZT3_9EURY</name>
<dbReference type="Proteomes" id="UP000271783">
    <property type="component" value="Unassembled WGS sequence"/>
</dbReference>
<dbReference type="SUPFAM" id="SSF49373">
    <property type="entry name" value="Invasin/intimin cell-adhesion fragments"/>
    <property type="match status" value="1"/>
</dbReference>
<comment type="caution">
    <text evidence="1">The sequence shown here is derived from an EMBL/GenBank/DDBJ whole genome shotgun (WGS) entry which is preliminary data.</text>
</comment>
<dbReference type="EMBL" id="RKRG01000001">
    <property type="protein sequence ID" value="RPF52642.1"/>
    <property type="molecule type" value="Genomic_DNA"/>
</dbReference>
<dbReference type="InterPro" id="IPR008964">
    <property type="entry name" value="Invasin/intimin_cell_adhesion"/>
</dbReference>
<evidence type="ECO:0008006" key="3">
    <source>
        <dbReference type="Google" id="ProtNLM"/>
    </source>
</evidence>
<evidence type="ECO:0000313" key="2">
    <source>
        <dbReference type="Proteomes" id="UP000271783"/>
    </source>
</evidence>
<reference evidence="1 2" key="1">
    <citation type="submission" date="2018-11" db="EMBL/GenBank/DDBJ databases">
        <title>Genomic Encyclopedia of Type Strains, Phase IV (KMG-IV): sequencing the most valuable type-strain genomes for metagenomic binning, comparative biology and taxonomic classification.</title>
        <authorList>
            <person name="Goeker M."/>
        </authorList>
    </citation>
    <scope>NUCLEOTIDE SEQUENCE [LARGE SCALE GENOMIC DNA]</scope>
    <source>
        <strain evidence="1 2">DSM 11977</strain>
    </source>
</reference>
<gene>
    <name evidence="1" type="ORF">EDC42_0183</name>
</gene>
<dbReference type="Gene3D" id="2.60.40.10">
    <property type="entry name" value="Immunoglobulins"/>
    <property type="match status" value="2"/>
</dbReference>
<keyword evidence="2" id="KW-1185">Reference proteome</keyword>
<accession>A0A3N5BZT3</accession>
<proteinExistence type="predicted"/>
<protein>
    <recommendedName>
        <fullName evidence="3">Ig-like domain-containing protein</fullName>
    </recommendedName>
</protein>
<evidence type="ECO:0000313" key="1">
    <source>
        <dbReference type="EMBL" id="RPF52642.1"/>
    </source>
</evidence>